<sequence length="446" mass="50445">MRALWAFSFCVLLALAGTGLASTAFALEFQEARHLLLRAGFGPERRMVEALAPLNRQDAVELLLGEPAPALAFPACAQVPAVPQKLRSKWSRDERRAYRKVQRQCGGKLKEWYTARLLVGKSVLHEQMTLFWHNHFTSSLRKVRDPQLIANQHRMLYEGALGHFDELLLAAVRDPALLLYLDNVNNRKRKPNENLARELLELFTMGEGHYSEQDIRESARALTGLAVDPVSRATRFYRKRHDNGVKTIFGSAGRYDSRQLVDLILRQPATAEYITRELWLNFVSEPDEMQIRQLASEFKHDWDIAQLVRGILLSEAFWRDQGRMVKSPVELVIGSVRLFGSGTMLSKGLPGLLRRMGQDLFDPPNVKGWAVDEWIGPSRMLIRVVAGERLVRGFSDEASAPQLAYLCAERDMADFGAVPSVVATEPDSDCQQRIEALVTDPAWQLK</sequence>
<evidence type="ECO:0000313" key="3">
    <source>
        <dbReference type="Proteomes" id="UP000599578"/>
    </source>
</evidence>
<feature type="signal peptide" evidence="1">
    <location>
        <begin position="1"/>
        <end position="26"/>
    </location>
</feature>
<dbReference type="AlphaFoldDB" id="A0A918DRJ9"/>
<gene>
    <name evidence="2" type="ORF">GCM10011348_14010</name>
</gene>
<organism evidence="2 3">
    <name type="scientific">Marinobacterium nitratireducens</name>
    <dbReference type="NCBI Taxonomy" id="518897"/>
    <lineage>
        <taxon>Bacteria</taxon>
        <taxon>Pseudomonadati</taxon>
        <taxon>Pseudomonadota</taxon>
        <taxon>Gammaproteobacteria</taxon>
        <taxon>Oceanospirillales</taxon>
        <taxon>Oceanospirillaceae</taxon>
        <taxon>Marinobacterium</taxon>
    </lineage>
</organism>
<dbReference type="EMBL" id="BMLT01000003">
    <property type="protein sequence ID" value="GGO79524.1"/>
    <property type="molecule type" value="Genomic_DNA"/>
</dbReference>
<evidence type="ECO:0008006" key="4">
    <source>
        <dbReference type="Google" id="ProtNLM"/>
    </source>
</evidence>
<evidence type="ECO:0000256" key="1">
    <source>
        <dbReference type="SAM" id="SignalP"/>
    </source>
</evidence>
<keyword evidence="3" id="KW-1185">Reference proteome</keyword>
<dbReference type="Pfam" id="PF08811">
    <property type="entry name" value="DUF1800"/>
    <property type="match status" value="1"/>
</dbReference>
<reference evidence="2 3" key="1">
    <citation type="journal article" date="2014" name="Int. J. Syst. Evol. Microbiol.">
        <title>Complete genome sequence of Corynebacterium casei LMG S-19264T (=DSM 44701T), isolated from a smear-ripened cheese.</title>
        <authorList>
            <consortium name="US DOE Joint Genome Institute (JGI-PGF)"/>
            <person name="Walter F."/>
            <person name="Albersmeier A."/>
            <person name="Kalinowski J."/>
            <person name="Ruckert C."/>
        </authorList>
    </citation>
    <scope>NUCLEOTIDE SEQUENCE [LARGE SCALE GENOMIC DNA]</scope>
    <source>
        <strain evidence="2 3">CGMCC 1.7286</strain>
    </source>
</reference>
<keyword evidence="1" id="KW-0732">Signal</keyword>
<dbReference type="InterPro" id="IPR014917">
    <property type="entry name" value="DUF1800"/>
</dbReference>
<dbReference type="Proteomes" id="UP000599578">
    <property type="component" value="Unassembled WGS sequence"/>
</dbReference>
<protein>
    <recommendedName>
        <fullName evidence="4">DUF1800 domain-containing protein</fullName>
    </recommendedName>
</protein>
<evidence type="ECO:0000313" key="2">
    <source>
        <dbReference type="EMBL" id="GGO79524.1"/>
    </source>
</evidence>
<accession>A0A918DRJ9</accession>
<comment type="caution">
    <text evidence="2">The sequence shown here is derived from an EMBL/GenBank/DDBJ whole genome shotgun (WGS) entry which is preliminary data.</text>
</comment>
<feature type="chain" id="PRO_5037701720" description="DUF1800 domain-containing protein" evidence="1">
    <location>
        <begin position="27"/>
        <end position="446"/>
    </location>
</feature>
<name>A0A918DRJ9_9GAMM</name>
<proteinExistence type="predicted"/>